<feature type="transmembrane region" description="Helical" evidence="9">
    <location>
        <begin position="537"/>
        <end position="556"/>
    </location>
</feature>
<dbReference type="Pfam" id="PF00873">
    <property type="entry name" value="ACR_tran"/>
    <property type="match status" value="1"/>
</dbReference>
<dbReference type="PANTHER" id="PTHR32063:SF13">
    <property type="entry name" value="MULTIDRUG EFFLUX PUMP SUBUNIT ACRB-RELATED"/>
    <property type="match status" value="1"/>
</dbReference>
<evidence type="ECO:0000313" key="11">
    <source>
        <dbReference type="EMBL" id="MBS9476852.1"/>
    </source>
</evidence>
<protein>
    <recommendedName>
        <fullName evidence="9">Efflux pump membrane transporter</fullName>
    </recommendedName>
</protein>
<dbReference type="RefSeq" id="WP_213754694.1">
    <property type="nucleotide sequence ID" value="NZ_JAHCQH010000015.1"/>
</dbReference>
<keyword evidence="7 9" id="KW-1133">Transmembrane helix</keyword>
<dbReference type="Gene3D" id="3.30.70.1440">
    <property type="entry name" value="Multidrug efflux transporter AcrB pore domain"/>
    <property type="match status" value="1"/>
</dbReference>
<dbReference type="InterPro" id="IPR001036">
    <property type="entry name" value="Acrflvin-R"/>
</dbReference>
<keyword evidence="4" id="KW-1003">Cell membrane</keyword>
<dbReference type="Gene3D" id="3.30.2090.10">
    <property type="entry name" value="Multidrug efflux transporter AcrB TolC docking domain, DN and DC subdomains"/>
    <property type="match status" value="2"/>
</dbReference>
<evidence type="ECO:0000256" key="1">
    <source>
        <dbReference type="ARBA" id="ARBA00004429"/>
    </source>
</evidence>
<dbReference type="SUPFAM" id="SSF82714">
    <property type="entry name" value="Multidrug efflux transporter AcrB TolC docking domain, DN and DC subdomains"/>
    <property type="match status" value="2"/>
</dbReference>
<evidence type="ECO:0000256" key="7">
    <source>
        <dbReference type="ARBA" id="ARBA00022989"/>
    </source>
</evidence>
<evidence type="ECO:0000256" key="10">
    <source>
        <dbReference type="SAM" id="MobiDB-lite"/>
    </source>
</evidence>
<feature type="transmembrane region" description="Helical" evidence="9">
    <location>
        <begin position="1004"/>
        <end position="1030"/>
    </location>
</feature>
<dbReference type="Gene3D" id="3.30.70.1430">
    <property type="entry name" value="Multidrug efflux transporter AcrB pore domain"/>
    <property type="match status" value="2"/>
</dbReference>
<gene>
    <name evidence="11" type="ORF">KIP89_07005</name>
</gene>
<accession>A0ABS5R6N7</accession>
<sequence>MISRFFIERPVLANVLALVFVLIGGVALLTLPVAQYPNVVPPTVQVTTLYPGASARTLIDTVALPIEQQVNGVEGMLYMQSTSASDGTYTLTVTFAIGTDPDFAQVLVQNRVAIAMSSLPQAVQLQGVTTQKKSTAILQFVTLYSPKNSFDSLFLANFGIINLQDEIARLNGVGNVSVFGAGQYAMRMWLDPNQLQARGLTPQDVIDAVQQQSQEVASGVVGMPPVPRGQNFQYTMNIAGRLNDAADYENIIVKVSNADGGRITRLRDVARVELGAQTYSQTFTFNGQPAAALGIYQLPEANSLQVATEVRAKMAELSKTFPPDLAYQVPFDTTVFVNASVSEVYKTLFEAGILVLIVILIFLQDWRATLVPATTVPVTIIGTFAAMAAMGFTVNLSTLFAIVLAIGIVVDDAIVIVEGVARHIEKGLPGRLAAEKAMDELFGPIIGITLVLMSVFIPAAFMPGLTGQLYQQFALVIAATAFISAINAMTLKPTQCALWLRAPVPPEKRNAFYRGFNAVYDKCEHWYAGLIRRMVKVSYVTTAVALVLIGVAIWGLTRVPTGFLPTEDQGYVLIGAQLPDAASLQRTDAVMKKISDIAGKTPGVENVIAISGVSVLDNNATLPNAGVAYVMLKDWDVRDKAGEGLLYIYETLSRELQQIDEAATFVLVPPPIQGIGNASGFTMMVESKNGSFDFMELQSLTQAIVQNGSSQSSLQRLSTSFRANVPQLFLQIDRVKAETLGVTVGQVFSTVQGYVGSTYVTQFNQFGQTFQAYIQAEADFRRTPEEILNLKIRTPSGEMVPLGTLAKVEPAFGPPLITLYNLYPAATIVGAAATGFSSGQALDVMGQAASTTLPPGMGYEWSAMSYQEEVVGNEVYYVFGLAILLVYFVLAGQYESWILPLSVLLAVPLALLGTVGALTGLGVANNLYTQIGLILLIALSAKNAILIVEFAREKRAEGMEIMDAAVEAARLRFRPILMTSFAFILGVLPLVLATGAGANSRKSIGIAVFSGMLASTCLAVLFVPSFYAVLQRFEERGKRKKTATAGTEPPSGEPPVAAQPAP</sequence>
<feature type="transmembrane region" description="Helical" evidence="9">
    <location>
        <begin position="398"/>
        <end position="421"/>
    </location>
</feature>
<organism evidence="11 12">
    <name type="scientific">Ancylobacter radicis</name>
    <dbReference type="NCBI Taxonomy" id="2836179"/>
    <lineage>
        <taxon>Bacteria</taxon>
        <taxon>Pseudomonadati</taxon>
        <taxon>Pseudomonadota</taxon>
        <taxon>Alphaproteobacteria</taxon>
        <taxon>Hyphomicrobiales</taxon>
        <taxon>Xanthobacteraceae</taxon>
        <taxon>Ancylobacter</taxon>
    </lineage>
</organism>
<feature type="transmembrane region" description="Helical" evidence="9">
    <location>
        <begin position="344"/>
        <end position="363"/>
    </location>
</feature>
<keyword evidence="6 9" id="KW-0812">Transmembrane</keyword>
<feature type="transmembrane region" description="Helical" evidence="9">
    <location>
        <begin position="441"/>
        <end position="461"/>
    </location>
</feature>
<evidence type="ECO:0000256" key="8">
    <source>
        <dbReference type="ARBA" id="ARBA00023136"/>
    </source>
</evidence>
<dbReference type="NCBIfam" id="TIGR00915">
    <property type="entry name" value="2A0602"/>
    <property type="match status" value="1"/>
</dbReference>
<feature type="transmembrane region" description="Helical" evidence="9">
    <location>
        <begin position="473"/>
        <end position="491"/>
    </location>
</feature>
<dbReference type="EMBL" id="JAHCQH010000015">
    <property type="protein sequence ID" value="MBS9476852.1"/>
    <property type="molecule type" value="Genomic_DNA"/>
</dbReference>
<feature type="transmembrane region" description="Helical" evidence="9">
    <location>
        <begin position="971"/>
        <end position="992"/>
    </location>
</feature>
<evidence type="ECO:0000256" key="6">
    <source>
        <dbReference type="ARBA" id="ARBA00022692"/>
    </source>
</evidence>
<proteinExistence type="inferred from homology"/>
<dbReference type="Proteomes" id="UP001166585">
    <property type="component" value="Unassembled WGS sequence"/>
</dbReference>
<evidence type="ECO:0000256" key="5">
    <source>
        <dbReference type="ARBA" id="ARBA00022519"/>
    </source>
</evidence>
<dbReference type="PRINTS" id="PR00702">
    <property type="entry name" value="ACRIFLAVINRP"/>
</dbReference>
<keyword evidence="12" id="KW-1185">Reference proteome</keyword>
<dbReference type="Gene3D" id="1.20.1640.10">
    <property type="entry name" value="Multidrug efflux transporter AcrB transmembrane domain"/>
    <property type="match status" value="2"/>
</dbReference>
<evidence type="ECO:0000313" key="12">
    <source>
        <dbReference type="Proteomes" id="UP001166585"/>
    </source>
</evidence>
<feature type="transmembrane region" description="Helical" evidence="9">
    <location>
        <begin position="927"/>
        <end position="950"/>
    </location>
</feature>
<evidence type="ECO:0000256" key="9">
    <source>
        <dbReference type="RuleBase" id="RU364070"/>
    </source>
</evidence>
<keyword evidence="3 9" id="KW-0813">Transport</keyword>
<reference evidence="11" key="1">
    <citation type="submission" date="2021-05" db="EMBL/GenBank/DDBJ databases">
        <authorList>
            <person name="Sun Q."/>
            <person name="Inoue M."/>
        </authorList>
    </citation>
    <scope>NUCLEOTIDE SEQUENCE</scope>
    <source>
        <strain evidence="11">VKM B-3255</strain>
    </source>
</reference>
<evidence type="ECO:0000256" key="2">
    <source>
        <dbReference type="ARBA" id="ARBA00010942"/>
    </source>
</evidence>
<feature type="transmembrane region" description="Helical" evidence="9">
    <location>
        <begin position="12"/>
        <end position="34"/>
    </location>
</feature>
<evidence type="ECO:0000256" key="3">
    <source>
        <dbReference type="ARBA" id="ARBA00022448"/>
    </source>
</evidence>
<dbReference type="InterPro" id="IPR027463">
    <property type="entry name" value="AcrB_DN_DC_subdom"/>
</dbReference>
<feature type="transmembrane region" description="Helical" evidence="9">
    <location>
        <begin position="370"/>
        <end position="392"/>
    </location>
</feature>
<comment type="caution">
    <text evidence="11">The sequence shown here is derived from an EMBL/GenBank/DDBJ whole genome shotgun (WGS) entry which is preliminary data.</text>
</comment>
<feature type="transmembrane region" description="Helical" evidence="9">
    <location>
        <begin position="875"/>
        <end position="891"/>
    </location>
</feature>
<evidence type="ECO:0000256" key="4">
    <source>
        <dbReference type="ARBA" id="ARBA00022475"/>
    </source>
</evidence>
<dbReference type="Gene3D" id="3.30.70.1320">
    <property type="entry name" value="Multidrug efflux transporter AcrB pore domain like"/>
    <property type="match status" value="1"/>
</dbReference>
<comment type="similarity">
    <text evidence="2 9">Belongs to the resistance-nodulation-cell division (RND) (TC 2.A.6) family.</text>
</comment>
<comment type="subcellular location">
    <subcellularLocation>
        <location evidence="1 9">Cell inner membrane</location>
        <topology evidence="1 9">Multi-pass membrane protein</topology>
    </subcellularLocation>
</comment>
<dbReference type="InterPro" id="IPR004764">
    <property type="entry name" value="MdtF-like"/>
</dbReference>
<keyword evidence="5 9" id="KW-0997">Cell inner membrane</keyword>
<keyword evidence="8 9" id="KW-0472">Membrane</keyword>
<dbReference type="NCBIfam" id="NF000282">
    <property type="entry name" value="RND_permease_1"/>
    <property type="match status" value="1"/>
</dbReference>
<dbReference type="SUPFAM" id="SSF82866">
    <property type="entry name" value="Multidrug efflux transporter AcrB transmembrane domain"/>
    <property type="match status" value="2"/>
</dbReference>
<feature type="region of interest" description="Disordered" evidence="10">
    <location>
        <begin position="1038"/>
        <end position="1062"/>
    </location>
</feature>
<dbReference type="SUPFAM" id="SSF82693">
    <property type="entry name" value="Multidrug efflux transporter AcrB pore domain, PN1, PN2, PC1 and PC2 subdomains"/>
    <property type="match status" value="4"/>
</dbReference>
<dbReference type="PANTHER" id="PTHR32063">
    <property type="match status" value="1"/>
</dbReference>
<feature type="transmembrane region" description="Helical" evidence="9">
    <location>
        <begin position="898"/>
        <end position="921"/>
    </location>
</feature>
<name>A0ABS5R6N7_9HYPH</name>